<organism evidence="1">
    <name type="scientific">Lepeophtheirus salmonis</name>
    <name type="common">Salmon louse</name>
    <name type="synonym">Caligus salmonis</name>
    <dbReference type="NCBI Taxonomy" id="72036"/>
    <lineage>
        <taxon>Eukaryota</taxon>
        <taxon>Metazoa</taxon>
        <taxon>Ecdysozoa</taxon>
        <taxon>Arthropoda</taxon>
        <taxon>Crustacea</taxon>
        <taxon>Multicrustacea</taxon>
        <taxon>Hexanauplia</taxon>
        <taxon>Copepoda</taxon>
        <taxon>Siphonostomatoida</taxon>
        <taxon>Caligidae</taxon>
        <taxon>Lepeophtheirus</taxon>
    </lineage>
</organism>
<proteinExistence type="predicted"/>
<name>A0A0K2UZ50_LEPSM</name>
<dbReference type="EMBL" id="HACA01025630">
    <property type="protein sequence ID" value="CDW42991.1"/>
    <property type="molecule type" value="Transcribed_RNA"/>
</dbReference>
<evidence type="ECO:0000313" key="1">
    <source>
        <dbReference type="EMBL" id="CDW42991.1"/>
    </source>
</evidence>
<sequence length="68" mass="8432">MIVVLYFYVIRLITSYDAFHERFVGIRTIEHVRRYLLMVLFLQKIQLFRNNPHGQNFLSKRYKLTRVR</sequence>
<dbReference type="AlphaFoldDB" id="A0A0K2UZ50"/>
<accession>A0A0K2UZ50</accession>
<protein>
    <submittedName>
        <fullName evidence="1">Uncharacterized protein</fullName>
    </submittedName>
</protein>
<reference evidence="1" key="1">
    <citation type="submission" date="2014-05" db="EMBL/GenBank/DDBJ databases">
        <authorList>
            <person name="Chronopoulou M."/>
        </authorList>
    </citation>
    <scope>NUCLEOTIDE SEQUENCE</scope>
    <source>
        <tissue evidence="1">Whole organism</tissue>
    </source>
</reference>